<name>A0AA41Z0S8_9HYPH</name>
<dbReference type="RefSeq" id="WP_282588481.1">
    <property type="nucleotide sequence ID" value="NZ_JAMOIM010000040.1"/>
</dbReference>
<dbReference type="GO" id="GO:0003955">
    <property type="term" value="F:NAD(P)H dehydrogenase (quinone) activity"/>
    <property type="evidence" value="ECO:0007669"/>
    <property type="project" value="TreeGrafter"/>
</dbReference>
<proteinExistence type="inferred from homology"/>
<reference evidence="4" key="1">
    <citation type="submission" date="2022-05" db="EMBL/GenBank/DDBJ databases">
        <authorList>
            <person name="Pankratov T."/>
        </authorList>
    </citation>
    <scope>NUCLEOTIDE SEQUENCE</scope>
    <source>
        <strain evidence="4">BP6-180914</strain>
    </source>
</reference>
<comment type="caution">
    <text evidence="4">The sequence shown here is derived from an EMBL/GenBank/DDBJ whole genome shotgun (WGS) entry which is preliminary data.</text>
</comment>
<protein>
    <submittedName>
        <fullName evidence="4">NAD(P)H-dependent oxidoreductase</fullName>
    </submittedName>
</protein>
<dbReference type="SUPFAM" id="SSF52218">
    <property type="entry name" value="Flavoproteins"/>
    <property type="match status" value="1"/>
</dbReference>
<dbReference type="Proteomes" id="UP001165667">
    <property type="component" value="Unassembled WGS sequence"/>
</dbReference>
<dbReference type="InterPro" id="IPR051545">
    <property type="entry name" value="NAD(P)H_dehydrogenase_qn"/>
</dbReference>
<keyword evidence="5" id="KW-1185">Reference proteome</keyword>
<accession>A0AA41Z0S8</accession>
<evidence type="ECO:0000256" key="2">
    <source>
        <dbReference type="ARBA" id="ARBA00023002"/>
    </source>
</evidence>
<feature type="domain" description="Flavodoxin-like fold" evidence="3">
    <location>
        <begin position="1"/>
        <end position="176"/>
    </location>
</feature>
<sequence>MRVLYVYCHPLPESFHAALRVEALAGLAEAGHAVDLLDLYAEGFDPVLNEDGRRHYHDTGRNQQGLEPLIARLQAAEALIFQFPTWCFGPPAMLKGFFDRLMMPGVAFDISNPQHVQPLLRNVRRIAGIVTYGRPRTMVWYMADPPRKIVTRYIRWLTGGAKAEYHALYHLNVATDRQRQRFMGDVRAAMVRFQ</sequence>
<gene>
    <name evidence="4" type="ORF">M8523_29670</name>
</gene>
<dbReference type="GO" id="GO:0005829">
    <property type="term" value="C:cytosol"/>
    <property type="evidence" value="ECO:0007669"/>
    <property type="project" value="TreeGrafter"/>
</dbReference>
<dbReference type="InterPro" id="IPR003680">
    <property type="entry name" value="Flavodoxin_fold"/>
</dbReference>
<dbReference type="PANTHER" id="PTHR10204:SF34">
    <property type="entry name" value="NAD(P)H DEHYDROGENASE [QUINONE] 1 ISOFORM 1"/>
    <property type="match status" value="1"/>
</dbReference>
<dbReference type="InterPro" id="IPR029039">
    <property type="entry name" value="Flavoprotein-like_sf"/>
</dbReference>
<evidence type="ECO:0000313" key="4">
    <source>
        <dbReference type="EMBL" id="MCW6512104.1"/>
    </source>
</evidence>
<dbReference type="Gene3D" id="3.40.50.360">
    <property type="match status" value="1"/>
</dbReference>
<dbReference type="EMBL" id="JAMOIM010000040">
    <property type="protein sequence ID" value="MCW6512104.1"/>
    <property type="molecule type" value="Genomic_DNA"/>
</dbReference>
<evidence type="ECO:0000259" key="3">
    <source>
        <dbReference type="Pfam" id="PF02525"/>
    </source>
</evidence>
<evidence type="ECO:0000313" key="5">
    <source>
        <dbReference type="Proteomes" id="UP001165667"/>
    </source>
</evidence>
<evidence type="ECO:0000256" key="1">
    <source>
        <dbReference type="ARBA" id="ARBA00006252"/>
    </source>
</evidence>
<dbReference type="Pfam" id="PF02525">
    <property type="entry name" value="Flavodoxin_2"/>
    <property type="match status" value="1"/>
</dbReference>
<dbReference type="PANTHER" id="PTHR10204">
    <property type="entry name" value="NAD P H OXIDOREDUCTASE-RELATED"/>
    <property type="match status" value="1"/>
</dbReference>
<keyword evidence="2" id="KW-0560">Oxidoreductase</keyword>
<organism evidence="4 5">
    <name type="scientific">Lichenifustis flavocetrariae</name>
    <dbReference type="NCBI Taxonomy" id="2949735"/>
    <lineage>
        <taxon>Bacteria</taxon>
        <taxon>Pseudomonadati</taxon>
        <taxon>Pseudomonadota</taxon>
        <taxon>Alphaproteobacteria</taxon>
        <taxon>Hyphomicrobiales</taxon>
        <taxon>Lichenihabitantaceae</taxon>
        <taxon>Lichenifustis</taxon>
    </lineage>
</organism>
<comment type="similarity">
    <text evidence="1">Belongs to the NAD(P)H dehydrogenase (quinone) family.</text>
</comment>
<dbReference type="AlphaFoldDB" id="A0AA41Z0S8"/>